<dbReference type="GO" id="GO:0006396">
    <property type="term" value="P:RNA processing"/>
    <property type="evidence" value="ECO:0007669"/>
    <property type="project" value="InterPro"/>
</dbReference>
<evidence type="ECO:0000313" key="6">
    <source>
        <dbReference type="EMBL" id="RGE60438.1"/>
    </source>
</evidence>
<feature type="binding site" evidence="4">
    <location>
        <position position="340"/>
    </location>
    <ligand>
        <name>S-adenosyl-L-methionine</name>
        <dbReference type="ChEBI" id="CHEBI:59789"/>
    </ligand>
</feature>
<evidence type="ECO:0000256" key="5">
    <source>
        <dbReference type="PROSITE-ProRule" id="PRU10015"/>
    </source>
</evidence>
<feature type="active site" evidence="5">
    <location>
        <position position="412"/>
    </location>
</feature>
<dbReference type="NCBIfam" id="TIGR00479">
    <property type="entry name" value="rumA"/>
    <property type="match status" value="1"/>
</dbReference>
<sequence>MSAAETFAAEASAMGTSTTKMASAAEYCTVKNVLPGQKLSVMITKVRKGKGEGRVLEVLEQAPDEVEAPCPHFGSCGGCTYLALPYEKQLALKEKQVKELLDSVLCRQEEPWVWEPIKASPRQLGYRNKMEFSFGDEVKDGPLALGMHKRGSFYDIVSVRDCRIVDEDYRRILKGTLDYFTAEKAAFFHRLTHQGYLRHLLVRKASHTGEILIALVTTTQENRDLAAFRDMLLGLPLEGKIAGILHIENDSVADVVQSDRTEVLYGQDYFYEELLGLRFKVSVFSFFQTNSYGAEVLYRTAREYIGELKKEGCVVYDLYSGTGTIAQLMAPVAEKVIGVEIVEEAVEAAKKNAQLNGLNNCEFIAGDVLKVLDEIEEKPDFIILDPPRDGIHPGALQKIIRYGVERLVYISCKPTSLVRDLEVFLGNGYAVRRAVAVDQFPWTSGIETVVMMERCGLSGKNQNKLQDVTGEN</sequence>
<keyword evidence="1 4" id="KW-0489">Methyltransferase</keyword>
<dbReference type="PANTHER" id="PTHR11061:SF30">
    <property type="entry name" value="TRNA (URACIL(54)-C(5))-METHYLTRANSFERASE"/>
    <property type="match status" value="1"/>
</dbReference>
<comment type="similarity">
    <text evidence="4">Belongs to the class I-like SAM-binding methyltransferase superfamily. RNA M5U methyltransferase family.</text>
</comment>
<evidence type="ECO:0000256" key="3">
    <source>
        <dbReference type="ARBA" id="ARBA00022691"/>
    </source>
</evidence>
<dbReference type="Proteomes" id="UP000260812">
    <property type="component" value="Unassembled WGS sequence"/>
</dbReference>
<dbReference type="Pfam" id="PF05958">
    <property type="entry name" value="tRNA_U5-meth_tr"/>
    <property type="match status" value="1"/>
</dbReference>
<dbReference type="InterPro" id="IPR012340">
    <property type="entry name" value="NA-bd_OB-fold"/>
</dbReference>
<evidence type="ECO:0000313" key="7">
    <source>
        <dbReference type="EMBL" id="RGE63815.1"/>
    </source>
</evidence>
<feature type="binding site" evidence="4">
    <location>
        <position position="319"/>
    </location>
    <ligand>
        <name>S-adenosyl-L-methionine</name>
        <dbReference type="ChEBI" id="CHEBI:59789"/>
    </ligand>
</feature>
<dbReference type="Gene3D" id="3.40.50.150">
    <property type="entry name" value="Vaccinia Virus protein VP39"/>
    <property type="match status" value="1"/>
</dbReference>
<dbReference type="CDD" id="cd02440">
    <property type="entry name" value="AdoMet_MTases"/>
    <property type="match status" value="1"/>
</dbReference>
<dbReference type="AlphaFoldDB" id="A0A3E3I582"/>
<keyword evidence="8" id="KW-1185">Reference proteome</keyword>
<dbReference type="GO" id="GO:0032259">
    <property type="term" value="P:methylation"/>
    <property type="evidence" value="ECO:0007669"/>
    <property type="project" value="UniProtKB-KW"/>
</dbReference>
<evidence type="ECO:0000256" key="2">
    <source>
        <dbReference type="ARBA" id="ARBA00022679"/>
    </source>
</evidence>
<proteinExistence type="inferred from homology"/>
<evidence type="ECO:0000313" key="9">
    <source>
        <dbReference type="Proteomes" id="UP000261166"/>
    </source>
</evidence>
<evidence type="ECO:0000256" key="4">
    <source>
        <dbReference type="PROSITE-ProRule" id="PRU01024"/>
    </source>
</evidence>
<keyword evidence="3 4" id="KW-0949">S-adenosyl-L-methionine</keyword>
<protein>
    <submittedName>
        <fullName evidence="6">23S rRNA (Uracil(1939)-C(5))-methyltransferase RlmD</fullName>
        <ecNumber evidence="6">2.1.1.190</ecNumber>
    </submittedName>
</protein>
<dbReference type="Gene3D" id="2.40.50.1070">
    <property type="match status" value="1"/>
</dbReference>
<dbReference type="InterPro" id="IPR010280">
    <property type="entry name" value="U5_MeTrfase_fam"/>
</dbReference>
<dbReference type="EC" id="2.1.1.190" evidence="6"/>
<feature type="binding site" evidence="4">
    <location>
        <position position="385"/>
    </location>
    <ligand>
        <name>S-adenosyl-L-methionine</name>
        <dbReference type="ChEBI" id="CHEBI:59789"/>
    </ligand>
</feature>
<dbReference type="SUPFAM" id="SSF53335">
    <property type="entry name" value="S-adenosyl-L-methionine-dependent methyltransferases"/>
    <property type="match status" value="1"/>
</dbReference>
<dbReference type="OrthoDB" id="9804590at2"/>
<accession>A0A3E3I582</accession>
<dbReference type="PANTHER" id="PTHR11061">
    <property type="entry name" value="RNA M5U METHYLTRANSFERASE"/>
    <property type="match status" value="1"/>
</dbReference>
<dbReference type="PROSITE" id="PS51687">
    <property type="entry name" value="SAM_MT_RNA_M5U"/>
    <property type="match status" value="1"/>
</dbReference>
<gene>
    <name evidence="6" type="primary">rlmD</name>
    <name evidence="7" type="ORF">DWY69_27990</name>
    <name evidence="6" type="ORF">DXC51_11780</name>
</gene>
<dbReference type="InterPro" id="IPR030390">
    <property type="entry name" value="MeTrfase_TrmA_AS"/>
</dbReference>
<feature type="binding site" evidence="4">
    <location>
        <position position="288"/>
    </location>
    <ligand>
        <name>S-adenosyl-L-methionine</name>
        <dbReference type="ChEBI" id="CHEBI:59789"/>
    </ligand>
</feature>
<dbReference type="EMBL" id="QVLV01000007">
    <property type="protein sequence ID" value="RGE60438.1"/>
    <property type="molecule type" value="Genomic_DNA"/>
</dbReference>
<dbReference type="Proteomes" id="UP000261166">
    <property type="component" value="Unassembled WGS sequence"/>
</dbReference>
<comment type="caution">
    <text evidence="6">The sequence shown here is derived from an EMBL/GenBank/DDBJ whole genome shotgun (WGS) entry which is preliminary data.</text>
</comment>
<feature type="active site" description="Nucleophile" evidence="4">
    <location>
        <position position="412"/>
    </location>
</feature>
<dbReference type="EMBL" id="QVLU01000043">
    <property type="protein sequence ID" value="RGE63815.1"/>
    <property type="molecule type" value="Genomic_DNA"/>
</dbReference>
<evidence type="ECO:0000313" key="8">
    <source>
        <dbReference type="Proteomes" id="UP000260812"/>
    </source>
</evidence>
<name>A0A3E3I582_9FIRM</name>
<organism evidence="6 8">
    <name type="scientific">Eisenbergiella massiliensis</name>
    <dbReference type="NCBI Taxonomy" id="1720294"/>
    <lineage>
        <taxon>Bacteria</taxon>
        <taxon>Bacillati</taxon>
        <taxon>Bacillota</taxon>
        <taxon>Clostridia</taxon>
        <taxon>Lachnospirales</taxon>
        <taxon>Lachnospiraceae</taxon>
        <taxon>Eisenbergiella</taxon>
    </lineage>
</organism>
<dbReference type="InterPro" id="IPR029063">
    <property type="entry name" value="SAM-dependent_MTases_sf"/>
</dbReference>
<evidence type="ECO:0000256" key="1">
    <source>
        <dbReference type="ARBA" id="ARBA00022603"/>
    </source>
</evidence>
<dbReference type="Gene3D" id="2.40.50.140">
    <property type="entry name" value="Nucleic acid-binding proteins"/>
    <property type="match status" value="1"/>
</dbReference>
<keyword evidence="2 4" id="KW-0808">Transferase</keyword>
<dbReference type="PROSITE" id="PS01230">
    <property type="entry name" value="TRMA_1"/>
    <property type="match status" value="1"/>
</dbReference>
<reference evidence="6 9" key="1">
    <citation type="submission" date="2018-08" db="EMBL/GenBank/DDBJ databases">
        <title>A genome reference for cultivated species of the human gut microbiota.</title>
        <authorList>
            <person name="Zou Y."/>
            <person name="Xue W."/>
            <person name="Luo G."/>
        </authorList>
    </citation>
    <scope>NUCLEOTIDE SEQUENCE [LARGE SCALE GENOMIC DNA]</scope>
    <source>
        <strain evidence="7 9">AF26-4BH</strain>
        <strain evidence="6">TF05-5AC</strain>
    </source>
</reference>
<dbReference type="GO" id="GO:0008173">
    <property type="term" value="F:RNA methyltransferase activity"/>
    <property type="evidence" value="ECO:0007669"/>
    <property type="project" value="InterPro"/>
</dbReference>